<dbReference type="GO" id="GO:0000159">
    <property type="term" value="C:protein phosphatase type 2A complex"/>
    <property type="evidence" value="ECO:0007669"/>
    <property type="project" value="EnsemblFungi"/>
</dbReference>
<evidence type="ECO:0000313" key="6">
    <source>
        <dbReference type="Proteomes" id="UP000054454"/>
    </source>
</evidence>
<feature type="repeat" description="HEAT" evidence="3">
    <location>
        <begin position="402"/>
        <end position="440"/>
    </location>
</feature>
<dbReference type="GO" id="GO:0043332">
    <property type="term" value="C:mating projection tip"/>
    <property type="evidence" value="ECO:0007669"/>
    <property type="project" value="EnsemblFungi"/>
</dbReference>
<feature type="repeat" description="HEAT" evidence="3">
    <location>
        <begin position="363"/>
        <end position="401"/>
    </location>
</feature>
<dbReference type="GO" id="GO:0004722">
    <property type="term" value="F:protein serine/threonine phosphatase activity"/>
    <property type="evidence" value="ECO:0007669"/>
    <property type="project" value="EnsemblFungi"/>
</dbReference>
<dbReference type="GO" id="GO:0005816">
    <property type="term" value="C:spindle pole body"/>
    <property type="evidence" value="ECO:0007669"/>
    <property type="project" value="EnsemblFungi"/>
</dbReference>
<organism evidence="5 6">
    <name type="scientific">Pneumocystis carinii (strain B80)</name>
    <name type="common">Rat pneumocystis pneumonia agent</name>
    <name type="synonym">Pneumocystis carinii f. sp. carinii</name>
    <dbReference type="NCBI Taxonomy" id="1408658"/>
    <lineage>
        <taxon>Eukaryota</taxon>
        <taxon>Fungi</taxon>
        <taxon>Dikarya</taxon>
        <taxon>Ascomycota</taxon>
        <taxon>Taphrinomycotina</taxon>
        <taxon>Pneumocystomycetes</taxon>
        <taxon>Pneumocystaceae</taxon>
        <taxon>Pneumocystis</taxon>
    </lineage>
</organism>
<dbReference type="PANTHER" id="PTHR10648">
    <property type="entry name" value="SERINE/THREONINE-PROTEIN PHOSPHATASE PP2A 65 KDA REGULATORY SUBUNIT"/>
    <property type="match status" value="1"/>
</dbReference>
<dbReference type="GO" id="GO:0005829">
    <property type="term" value="C:cytosol"/>
    <property type="evidence" value="ECO:0007669"/>
    <property type="project" value="TreeGrafter"/>
</dbReference>
<evidence type="ECO:0000256" key="2">
    <source>
        <dbReference type="ARBA" id="ARBA00038332"/>
    </source>
</evidence>
<dbReference type="InterPro" id="IPR054573">
    <property type="entry name" value="PP2A/SF3B1-like_HEAT"/>
</dbReference>
<dbReference type="InterPro" id="IPR011989">
    <property type="entry name" value="ARM-like"/>
</dbReference>
<dbReference type="GO" id="GO:0007094">
    <property type="term" value="P:mitotic spindle assembly checkpoint signaling"/>
    <property type="evidence" value="ECO:0007669"/>
    <property type="project" value="EnsemblFungi"/>
</dbReference>
<proteinExistence type="inferred from homology"/>
<dbReference type="GO" id="GO:0005634">
    <property type="term" value="C:nucleus"/>
    <property type="evidence" value="ECO:0007669"/>
    <property type="project" value="EnsemblFungi"/>
</dbReference>
<dbReference type="GO" id="GO:0019888">
    <property type="term" value="F:protein phosphatase regulator activity"/>
    <property type="evidence" value="ECO:0007669"/>
    <property type="project" value="TreeGrafter"/>
</dbReference>
<dbReference type="PROSITE" id="PS50077">
    <property type="entry name" value="HEAT_REPEAT"/>
    <property type="match status" value="10"/>
</dbReference>
<dbReference type="GO" id="GO:0000775">
    <property type="term" value="C:chromosome, centromeric region"/>
    <property type="evidence" value="ECO:0007669"/>
    <property type="project" value="EnsemblFungi"/>
</dbReference>
<dbReference type="GO" id="GO:0031030">
    <property type="term" value="P:negative regulation of septation initiation signaling"/>
    <property type="evidence" value="ECO:0007669"/>
    <property type="project" value="EnsemblFungi"/>
</dbReference>
<feature type="repeat" description="HEAT" evidence="3">
    <location>
        <begin position="206"/>
        <end position="244"/>
    </location>
</feature>
<feature type="repeat" description="HEAT" evidence="3">
    <location>
        <begin position="246"/>
        <end position="284"/>
    </location>
</feature>
<dbReference type="GO" id="GO:0005935">
    <property type="term" value="C:cellular bud neck"/>
    <property type="evidence" value="ECO:0007669"/>
    <property type="project" value="EnsemblFungi"/>
</dbReference>
<dbReference type="OrthoDB" id="340346at2759"/>
<name>A0A0W4ZSU7_PNEC8</name>
<reference evidence="6" key="1">
    <citation type="journal article" date="2016" name="Nat. Commun.">
        <title>Genome analysis of three Pneumocystis species reveals adaptation mechanisms to life exclusively in mammalian hosts.</title>
        <authorList>
            <person name="Ma L."/>
            <person name="Chen Z."/>
            <person name="Huang D.W."/>
            <person name="Kutty G."/>
            <person name="Ishihara M."/>
            <person name="Wang H."/>
            <person name="Abouelleil A."/>
            <person name="Bishop L."/>
            <person name="Davey E."/>
            <person name="Deng R."/>
            <person name="Deng X."/>
            <person name="Fan L."/>
            <person name="Fantoni G."/>
            <person name="Fitzgerald M."/>
            <person name="Gogineni E."/>
            <person name="Goldberg J.M."/>
            <person name="Handley G."/>
            <person name="Hu X."/>
            <person name="Huber C."/>
            <person name="Jiao X."/>
            <person name="Jones K."/>
            <person name="Levin J.Z."/>
            <person name="Liu Y."/>
            <person name="Macdonald P."/>
            <person name="Melnikov A."/>
            <person name="Raley C."/>
            <person name="Sassi M."/>
            <person name="Sherman B.T."/>
            <person name="Song X."/>
            <person name="Sykes S."/>
            <person name="Tran B."/>
            <person name="Walsh L."/>
            <person name="Xia Y."/>
            <person name="Yang J."/>
            <person name="Young S."/>
            <person name="Zeng Q."/>
            <person name="Zheng X."/>
            <person name="Stephens R."/>
            <person name="Nusbaum C."/>
            <person name="Birren B.W."/>
            <person name="Azadi P."/>
            <person name="Lempicki R.A."/>
            <person name="Cuomo C.A."/>
            <person name="Kovacs J.A."/>
        </authorList>
    </citation>
    <scope>NUCLEOTIDE SEQUENCE [LARGE SCALE GENOMIC DNA]</scope>
    <source>
        <strain evidence="6">B80</strain>
    </source>
</reference>
<dbReference type="RefSeq" id="XP_018227566.1">
    <property type="nucleotide sequence ID" value="XM_018368713.1"/>
</dbReference>
<evidence type="ECO:0000313" key="5">
    <source>
        <dbReference type="EMBL" id="KTW31450.1"/>
    </source>
</evidence>
<dbReference type="Pfam" id="PF22646">
    <property type="entry name" value="PPP2R1A-like_HEAT"/>
    <property type="match status" value="1"/>
</dbReference>
<sequence>MKSEIVQPNALYPIAVLIDELKHDDVTFRLNAIRRLSTIALALGQERTRNELVPFLDESIDDDDEVLSALAEELGKFVQYIGGPQYAHILLSPLESLSAVEEPLVRDKAVDSLNKIAEFFTTEQIEEYMIPLINRLSSGEWFTSRTSATGLYTSVYKRSSKSIQDSLRRNFGYLCSDDTPMVRRVAAINFCKFVLQMNKSQVIEDMIPVFNVIASDDQDSVRLLSVEPLITIAKILGSSLDINYYLLQNLRNVLSDKSWRVRYIVADNFNKLADAIGKEIIDSDLLPAFLRLLRDIEAEVRTAIVGQIPGFCKYVSCQVVLNEILPVVRDLTTDPSQHVRAAWGKQISLLSPVLGREFTIEHLLPIFLQLLKDEFPDVRLNIISKLEQVNNVIGIELLSQSLLPAIVTLAEDKQWRVRLAIIEYIPLLASQLGIDFFDEKLTELCMSWLGDSVFSIREAAILNLRKLTEVFGVSWAMKSIIPRVLSMGNHENYLYRMTTIFAIVSLAPVLGVDIVRNYILPTVNNLVDDKIPNIRFNVAKSYKVLFDVLKDSPEGVELFNAQIKPSLEKLSSDVDTDVRFFANMAIMAQ</sequence>
<dbReference type="Proteomes" id="UP000054454">
    <property type="component" value="Unassembled WGS sequence"/>
</dbReference>
<dbReference type="GeneID" id="28934915"/>
<feature type="repeat" description="HEAT" evidence="3">
    <location>
        <begin position="324"/>
        <end position="362"/>
    </location>
</feature>
<dbReference type="GO" id="GO:0006417">
    <property type="term" value="P:regulation of translation"/>
    <property type="evidence" value="ECO:0007669"/>
    <property type="project" value="EnsemblFungi"/>
</dbReference>
<comment type="caution">
    <text evidence="5">The sequence shown here is derived from an EMBL/GenBank/DDBJ whole genome shotgun (WGS) entry which is preliminary data.</text>
</comment>
<dbReference type="Pfam" id="PF13646">
    <property type="entry name" value="HEAT_2"/>
    <property type="match status" value="1"/>
</dbReference>
<dbReference type="EMBL" id="LFVZ01000001">
    <property type="protein sequence ID" value="KTW31450.1"/>
    <property type="molecule type" value="Genomic_DNA"/>
</dbReference>
<dbReference type="Gene3D" id="1.25.10.10">
    <property type="entry name" value="Leucine-rich Repeat Variant"/>
    <property type="match status" value="1"/>
</dbReference>
<dbReference type="PANTHER" id="PTHR10648:SF4">
    <property type="entry name" value="PROTEIN PHOSPHATASE 2 (FORMERLY 2A), REGULATORY SUBUNIT A, BETA ISOFORM-RELATED"/>
    <property type="match status" value="1"/>
</dbReference>
<keyword evidence="1" id="KW-0677">Repeat</keyword>
<feature type="repeat" description="HEAT" evidence="3">
    <location>
        <begin position="13"/>
        <end position="51"/>
    </location>
</feature>
<dbReference type="GO" id="GO:0110085">
    <property type="term" value="C:mitotic actomyosin contractile ring"/>
    <property type="evidence" value="ECO:0007669"/>
    <property type="project" value="EnsemblFungi"/>
</dbReference>
<feature type="repeat" description="HEAT" evidence="3">
    <location>
        <begin position="285"/>
        <end position="323"/>
    </location>
</feature>
<dbReference type="InterPro" id="IPR051023">
    <property type="entry name" value="PP2A_Regulatory_Subunit_A"/>
</dbReference>
<dbReference type="GO" id="GO:0005934">
    <property type="term" value="C:cellular bud tip"/>
    <property type="evidence" value="ECO:0007669"/>
    <property type="project" value="EnsemblFungi"/>
</dbReference>
<accession>A0A0W4ZSU7</accession>
<feature type="repeat" description="HEAT" evidence="3">
    <location>
        <begin position="480"/>
        <end position="518"/>
    </location>
</feature>
<feature type="repeat" description="HEAT" evidence="3">
    <location>
        <begin position="90"/>
        <end position="128"/>
    </location>
</feature>
<protein>
    <recommendedName>
        <fullName evidence="4">Phosphatase PP2A regulatory subunit A/Splicing factor 3B subunit 1-like HEAT repeat domain-containing protein</fullName>
    </recommendedName>
</protein>
<feature type="domain" description="Phosphatase PP2A regulatory subunit A/Splicing factor 3B subunit 1-like HEAT repeat" evidence="4">
    <location>
        <begin position="278"/>
        <end position="355"/>
    </location>
</feature>
<dbReference type="GO" id="GO:0090443">
    <property type="term" value="C:FAR/SIN/STRIPAK complex"/>
    <property type="evidence" value="ECO:0007669"/>
    <property type="project" value="EnsemblFungi"/>
</dbReference>
<feature type="repeat" description="HEAT" evidence="3">
    <location>
        <begin position="519"/>
        <end position="552"/>
    </location>
</feature>
<dbReference type="SUPFAM" id="SSF48371">
    <property type="entry name" value="ARM repeat"/>
    <property type="match status" value="1"/>
</dbReference>
<dbReference type="GO" id="GO:1990813">
    <property type="term" value="P:meiotic centromeric cohesion protection in anaphase I"/>
    <property type="evidence" value="ECO:0007669"/>
    <property type="project" value="EnsemblFungi"/>
</dbReference>
<dbReference type="GO" id="GO:0030952">
    <property type="term" value="P:establishment or maintenance of cytoskeleton polarity"/>
    <property type="evidence" value="ECO:0007669"/>
    <property type="project" value="EnsemblFungi"/>
</dbReference>
<gene>
    <name evidence="5" type="ORF">T552_00092</name>
</gene>
<comment type="similarity">
    <text evidence="2">Belongs to the phosphatase 2A regulatory subunit A family.</text>
</comment>
<dbReference type="FunFam" id="1.25.10.10:FF:000011">
    <property type="entry name" value="Serine/threonine-protein phosphatase 2A regulatory subunit A alpha isoform"/>
    <property type="match status" value="1"/>
</dbReference>
<dbReference type="VEuPathDB" id="FungiDB:T552_00092"/>
<dbReference type="InterPro" id="IPR016024">
    <property type="entry name" value="ARM-type_fold"/>
</dbReference>
<dbReference type="InterPro" id="IPR021133">
    <property type="entry name" value="HEAT_type_2"/>
</dbReference>
<evidence type="ECO:0000256" key="1">
    <source>
        <dbReference type="ARBA" id="ARBA00022737"/>
    </source>
</evidence>
<keyword evidence="6" id="KW-1185">Reference proteome</keyword>
<evidence type="ECO:0000256" key="3">
    <source>
        <dbReference type="PROSITE-ProRule" id="PRU00103"/>
    </source>
</evidence>
<evidence type="ECO:0000259" key="4">
    <source>
        <dbReference type="Pfam" id="PF22646"/>
    </source>
</evidence>
<dbReference type="AlphaFoldDB" id="A0A0W4ZSU7"/>